<feature type="domain" description="Thiolase N-terminal" evidence="7">
    <location>
        <begin position="4"/>
        <end position="232"/>
    </location>
</feature>
<evidence type="ECO:0000256" key="6">
    <source>
        <dbReference type="ARBA" id="ARBA00032316"/>
    </source>
</evidence>
<keyword evidence="3" id="KW-0808">Transferase</keyword>
<evidence type="ECO:0000256" key="5">
    <source>
        <dbReference type="ARBA" id="ARBA00023121"/>
    </source>
</evidence>
<dbReference type="Pfam" id="PF22691">
    <property type="entry name" value="Thiolase_C_1"/>
    <property type="match status" value="1"/>
</dbReference>
<dbReference type="Pfam" id="PF00108">
    <property type="entry name" value="Thiolase_N"/>
    <property type="match status" value="1"/>
</dbReference>
<dbReference type="GO" id="GO:0016747">
    <property type="term" value="F:acyltransferase activity, transferring groups other than amino-acyl groups"/>
    <property type="evidence" value="ECO:0007669"/>
    <property type="project" value="InterPro"/>
</dbReference>
<dbReference type="EMBL" id="LQOV01000014">
    <property type="protein sequence ID" value="ORV53171.1"/>
    <property type="molecule type" value="Genomic_DNA"/>
</dbReference>
<dbReference type="InterPro" id="IPR055140">
    <property type="entry name" value="Thiolase_C_2"/>
</dbReference>
<evidence type="ECO:0000256" key="3">
    <source>
        <dbReference type="ARBA" id="ARBA00022679"/>
    </source>
</evidence>
<proteinExistence type="predicted"/>
<evidence type="ECO:0000259" key="8">
    <source>
        <dbReference type="Pfam" id="PF22691"/>
    </source>
</evidence>
<keyword evidence="2" id="KW-0813">Transport</keyword>
<protein>
    <recommendedName>
        <fullName evidence="1">propanoyl-CoA C-acyltransferase</fullName>
        <ecNumber evidence="1">2.3.1.176</ecNumber>
    </recommendedName>
    <alternativeName>
        <fullName evidence="6">Propanoyl-CoA C-acyltransferase</fullName>
    </alternativeName>
</protein>
<evidence type="ECO:0000256" key="2">
    <source>
        <dbReference type="ARBA" id="ARBA00022448"/>
    </source>
</evidence>
<gene>
    <name evidence="9" type="ORF">AWC05_20760</name>
</gene>
<evidence type="ECO:0000259" key="7">
    <source>
        <dbReference type="Pfam" id="PF00108"/>
    </source>
</evidence>
<sequence length="390" mass="39506">MSRVYIAGAGMTPFVSRAETAVRQLAQSAASAALADAGVTAAEVQRVYFGNAADGLLTGQEMIRGQVALRTSTLAGTAVINVENACASGSSAVLAAFDAVKAGRCDVALALGVEKLSNENRHRTFAAIRGATDIGALDPADSQAVLTSSALLDVYAEEARDYLQNHDATVADFAAVAVKNRQHAALNPLAQYQKPQSVEDVLNSRMIADPLTLPMCSPTTDGAAAVVVVSESFRHRAGGPACEIKAIELTAGTGAGSAPVARAAHAAYNSAGLGPTDLDVIELHEAAAPSEVLQYAEIGLCAEGDGHYLIRCGATALGGTIPVNVSGGLLSRGHPLAATGCAQLVELFDQLTGRAGDRQVSGAAIGLAINAGGWLGGTYATAVATILATA</sequence>
<dbReference type="OrthoDB" id="9785768at2"/>
<feature type="domain" description="Thiolase C-terminal" evidence="8">
    <location>
        <begin position="258"/>
        <end position="376"/>
    </location>
</feature>
<reference evidence="9 10" key="1">
    <citation type="submission" date="2016-01" db="EMBL/GenBank/DDBJ databases">
        <title>The new phylogeny of the genus Mycobacterium.</title>
        <authorList>
            <person name="Tarcisio F."/>
            <person name="Conor M."/>
            <person name="Antonella G."/>
            <person name="Elisabetta G."/>
            <person name="Giulia F.S."/>
            <person name="Sara T."/>
            <person name="Anna F."/>
            <person name="Clotilde B."/>
            <person name="Roberto B."/>
            <person name="Veronica D.S."/>
            <person name="Fabio R."/>
            <person name="Monica P."/>
            <person name="Olivier J."/>
            <person name="Enrico T."/>
            <person name="Nicola S."/>
        </authorList>
    </citation>
    <scope>NUCLEOTIDE SEQUENCE [LARGE SCALE GENOMIC DNA]</scope>
    <source>
        <strain evidence="9 10">DSM 44852</strain>
    </source>
</reference>
<accession>A0A1X1U8M0</accession>
<keyword evidence="4" id="KW-0445">Lipid transport</keyword>
<dbReference type="PANTHER" id="PTHR42870">
    <property type="entry name" value="ACETYL-COA C-ACETYLTRANSFERASE"/>
    <property type="match status" value="1"/>
</dbReference>
<dbReference type="InterPro" id="IPR016039">
    <property type="entry name" value="Thiolase-like"/>
</dbReference>
<dbReference type="InterPro" id="IPR020613">
    <property type="entry name" value="Thiolase_CS"/>
</dbReference>
<keyword evidence="10" id="KW-1185">Reference proteome</keyword>
<dbReference type="SUPFAM" id="SSF53901">
    <property type="entry name" value="Thiolase-like"/>
    <property type="match status" value="2"/>
</dbReference>
<comment type="caution">
    <text evidence="9">The sequence shown here is derived from an EMBL/GenBank/DDBJ whole genome shotgun (WGS) entry which is preliminary data.</text>
</comment>
<name>A0A1X1U8M0_MYCFL</name>
<evidence type="ECO:0000256" key="1">
    <source>
        <dbReference type="ARBA" id="ARBA00012352"/>
    </source>
</evidence>
<dbReference type="InterPro" id="IPR002155">
    <property type="entry name" value="Thiolase"/>
</dbReference>
<dbReference type="PANTHER" id="PTHR42870:SF1">
    <property type="entry name" value="NON-SPECIFIC LIPID-TRANSFER PROTEIN-LIKE 2"/>
    <property type="match status" value="1"/>
</dbReference>
<dbReference type="PIRSF" id="PIRSF000429">
    <property type="entry name" value="Ac-CoA_Ac_transf"/>
    <property type="match status" value="1"/>
</dbReference>
<dbReference type="CDD" id="cd00829">
    <property type="entry name" value="SCP-x_thiolase"/>
    <property type="match status" value="1"/>
</dbReference>
<dbReference type="Gene3D" id="3.40.47.10">
    <property type="match status" value="1"/>
</dbReference>
<organism evidence="9 10">
    <name type="scientific">Mycobacterium florentinum</name>
    <dbReference type="NCBI Taxonomy" id="292462"/>
    <lineage>
        <taxon>Bacteria</taxon>
        <taxon>Bacillati</taxon>
        <taxon>Actinomycetota</taxon>
        <taxon>Actinomycetes</taxon>
        <taxon>Mycobacteriales</taxon>
        <taxon>Mycobacteriaceae</taxon>
        <taxon>Mycobacterium</taxon>
        <taxon>Mycobacterium simiae complex</taxon>
    </lineage>
</organism>
<dbReference type="GO" id="GO:0008289">
    <property type="term" value="F:lipid binding"/>
    <property type="evidence" value="ECO:0007669"/>
    <property type="project" value="UniProtKB-KW"/>
</dbReference>
<dbReference type="PROSITE" id="PS00737">
    <property type="entry name" value="THIOLASE_2"/>
    <property type="match status" value="1"/>
</dbReference>
<dbReference type="RefSeq" id="WP_085222104.1">
    <property type="nucleotide sequence ID" value="NZ_AP022576.1"/>
</dbReference>
<evidence type="ECO:0000313" key="10">
    <source>
        <dbReference type="Proteomes" id="UP000193010"/>
    </source>
</evidence>
<dbReference type="AlphaFoldDB" id="A0A1X1U8M0"/>
<dbReference type="EC" id="2.3.1.176" evidence="1"/>
<evidence type="ECO:0000313" key="9">
    <source>
        <dbReference type="EMBL" id="ORV53171.1"/>
    </source>
</evidence>
<dbReference type="STRING" id="292462.AWC05_20760"/>
<dbReference type="InterPro" id="IPR020616">
    <property type="entry name" value="Thiolase_N"/>
</dbReference>
<dbReference type="GO" id="GO:0006869">
    <property type="term" value="P:lipid transport"/>
    <property type="evidence" value="ECO:0007669"/>
    <property type="project" value="UniProtKB-KW"/>
</dbReference>
<evidence type="ECO:0000256" key="4">
    <source>
        <dbReference type="ARBA" id="ARBA00023055"/>
    </source>
</evidence>
<dbReference type="Proteomes" id="UP000193010">
    <property type="component" value="Unassembled WGS sequence"/>
</dbReference>
<keyword evidence="5" id="KW-0446">Lipid-binding</keyword>